<gene>
    <name evidence="1" type="ORF">OD750_003745</name>
</gene>
<dbReference type="Proteomes" id="UP001139971">
    <property type="component" value="Unassembled WGS sequence"/>
</dbReference>
<keyword evidence="2" id="KW-1185">Reference proteome</keyword>
<organism evidence="1 2">
    <name type="scientific">Tahibacter soli</name>
    <dbReference type="NCBI Taxonomy" id="2983605"/>
    <lineage>
        <taxon>Bacteria</taxon>
        <taxon>Pseudomonadati</taxon>
        <taxon>Pseudomonadota</taxon>
        <taxon>Gammaproteobacteria</taxon>
        <taxon>Lysobacterales</taxon>
        <taxon>Rhodanobacteraceae</taxon>
        <taxon>Tahibacter</taxon>
    </lineage>
</organism>
<sequence>MCEDPQNAGFGNRDRKKGKVQESLNDFDVLAGARLHAIELSEPPLHGLLLSWILADGRLAELAFIHHLRCDVPANVTALIPDRLAAVSVEPGRVQEIGGQRRTMDENYRFTFESGGEVVVQGGVAKSFVAKPAPPSKW</sequence>
<dbReference type="AlphaFoldDB" id="A0A9X4BGX7"/>
<protein>
    <submittedName>
        <fullName evidence="1">Uncharacterized protein</fullName>
    </submittedName>
</protein>
<name>A0A9X4BGX7_9GAMM</name>
<accession>A0A9X4BGX7</accession>
<dbReference type="RefSeq" id="WP_263542869.1">
    <property type="nucleotide sequence ID" value="NZ_JAOVZO020000003.1"/>
</dbReference>
<proteinExistence type="predicted"/>
<comment type="caution">
    <text evidence="1">The sequence shown here is derived from an EMBL/GenBank/DDBJ whole genome shotgun (WGS) entry which is preliminary data.</text>
</comment>
<dbReference type="EMBL" id="JAOVZO020000003">
    <property type="protein sequence ID" value="MDC8011653.1"/>
    <property type="molecule type" value="Genomic_DNA"/>
</dbReference>
<evidence type="ECO:0000313" key="1">
    <source>
        <dbReference type="EMBL" id="MDC8011653.1"/>
    </source>
</evidence>
<evidence type="ECO:0000313" key="2">
    <source>
        <dbReference type="Proteomes" id="UP001139971"/>
    </source>
</evidence>
<reference evidence="1" key="1">
    <citation type="submission" date="2023-02" db="EMBL/GenBank/DDBJ databases">
        <title>Tahibacter soli sp. nov. isolated from soil.</title>
        <authorList>
            <person name="Baek J.H."/>
            <person name="Lee J.K."/>
            <person name="Choi D.G."/>
            <person name="Jeon C.O."/>
        </authorList>
    </citation>
    <scope>NUCLEOTIDE SEQUENCE</scope>
    <source>
        <strain evidence="1">BL</strain>
    </source>
</reference>